<dbReference type="AlphaFoldDB" id="A0A173RLZ2"/>
<dbReference type="Proteomes" id="UP000095492">
    <property type="component" value="Unassembled WGS sequence"/>
</dbReference>
<organism evidence="1 2">
    <name type="scientific">Eubacterium ramulus</name>
    <dbReference type="NCBI Taxonomy" id="39490"/>
    <lineage>
        <taxon>Bacteria</taxon>
        <taxon>Bacillati</taxon>
        <taxon>Bacillota</taxon>
        <taxon>Clostridia</taxon>
        <taxon>Eubacteriales</taxon>
        <taxon>Eubacteriaceae</taxon>
        <taxon>Eubacterium</taxon>
    </lineage>
</organism>
<accession>A0A173RLZ2</accession>
<reference evidence="1 2" key="1">
    <citation type="submission" date="2015-09" db="EMBL/GenBank/DDBJ databases">
        <authorList>
            <consortium name="Pathogen Informatics"/>
        </authorList>
    </citation>
    <scope>NUCLEOTIDE SEQUENCE [LARGE SCALE GENOMIC DNA]</scope>
    <source>
        <strain evidence="1 2">2789STDY5608891</strain>
    </source>
</reference>
<evidence type="ECO:0000313" key="1">
    <source>
        <dbReference type="EMBL" id="CUM78775.1"/>
    </source>
</evidence>
<proteinExistence type="predicted"/>
<dbReference type="EMBL" id="CYYA01000002">
    <property type="protein sequence ID" value="CUM78775.1"/>
    <property type="molecule type" value="Genomic_DNA"/>
</dbReference>
<name>A0A173RLZ2_EUBRA</name>
<dbReference type="STRING" id="39490.ERS852448_00492"/>
<evidence type="ECO:0008006" key="3">
    <source>
        <dbReference type="Google" id="ProtNLM"/>
    </source>
</evidence>
<evidence type="ECO:0000313" key="2">
    <source>
        <dbReference type="Proteomes" id="UP000095492"/>
    </source>
</evidence>
<dbReference type="OrthoDB" id="1846398at2"/>
<sequence>MGNPFNVHCPRDFVLKMTAEGTVSNVKVSFNPGTQEKINKRLYEVQQMIDSEVLRRCDPLVPFDTGTLKQSGSEHTELGSGNVIYRTVYARKQYYIPMQHENNRTEYWFEHMKNNGGKAAILKAAQEALNK</sequence>
<dbReference type="GeneID" id="97391171"/>
<protein>
    <recommendedName>
        <fullName evidence="3">Minor capsid protein</fullName>
    </recommendedName>
</protein>
<gene>
    <name evidence="1" type="ORF">ERS852448_00492</name>
</gene>
<dbReference type="RefSeq" id="WP_055289200.1">
    <property type="nucleotide sequence ID" value="NZ_CP173382.1"/>
</dbReference>